<feature type="compositionally biased region" description="Basic and acidic residues" evidence="1">
    <location>
        <begin position="1"/>
        <end position="11"/>
    </location>
</feature>
<evidence type="ECO:0000256" key="1">
    <source>
        <dbReference type="SAM" id="MobiDB-lite"/>
    </source>
</evidence>
<feature type="transmembrane region" description="Helical" evidence="2">
    <location>
        <begin position="297"/>
        <end position="320"/>
    </location>
</feature>
<feature type="region of interest" description="Disordered" evidence="1">
    <location>
        <begin position="1"/>
        <end position="31"/>
    </location>
</feature>
<evidence type="ECO:0000256" key="2">
    <source>
        <dbReference type="SAM" id="Phobius"/>
    </source>
</evidence>
<dbReference type="EMBL" id="JBHTMK010000023">
    <property type="protein sequence ID" value="MFD1367260.1"/>
    <property type="molecule type" value="Genomic_DNA"/>
</dbReference>
<dbReference type="RefSeq" id="WP_317795934.1">
    <property type="nucleotide sequence ID" value="NZ_AP028461.1"/>
</dbReference>
<sequence>MSADREPRREPMPPYPGDMPPGVRGEATRAGWRAAHEGQYDEWSFADAARLPYLQELDHRRRQAVAQENDRTAAAASAIVPENQSQRRTENIARRYTAELVDVLRRRRDKARLQEDKTLAGLDVLAGVRGPLVRRDWDDDLEWESTPDDATATDEPVEERPRTVGWMGPAGGHLAPPMPRWLKLFIMVALCAVEIPIYLEIFRYFHARSELLLWSFTLPVAFGMIVAPHLSGVWWRKRHTLPYERILLFLVPAVLVIWTASAVLLGYLRQKALLTPQIDPETNENVGGAQALGINPWTVTALFTFILLLSGLIAVMLGLAEDHPGVAAYRAAGETREAAEDAYLEAVREQAGTEHSTVVGEDERRQELSIRSSERATAISAEFEAAKAAYLDSIALGLARPAVTEAAGQSLPPVSVPRVPDPR</sequence>
<feature type="transmembrane region" description="Helical" evidence="2">
    <location>
        <begin position="181"/>
        <end position="199"/>
    </location>
</feature>
<feature type="region of interest" description="Disordered" evidence="1">
    <location>
        <begin position="143"/>
        <end position="163"/>
    </location>
</feature>
<name>A0ABW4AAL4_9ACTN</name>
<evidence type="ECO:0000313" key="4">
    <source>
        <dbReference type="Proteomes" id="UP001597183"/>
    </source>
</evidence>
<feature type="transmembrane region" description="Helical" evidence="2">
    <location>
        <begin position="211"/>
        <end position="235"/>
    </location>
</feature>
<feature type="compositionally biased region" description="Acidic residues" evidence="1">
    <location>
        <begin position="143"/>
        <end position="157"/>
    </location>
</feature>
<keyword evidence="4" id="KW-1185">Reference proteome</keyword>
<accession>A0ABW4AAL4</accession>
<reference evidence="4" key="1">
    <citation type="journal article" date="2019" name="Int. J. Syst. Evol. Microbiol.">
        <title>The Global Catalogue of Microorganisms (GCM) 10K type strain sequencing project: providing services to taxonomists for standard genome sequencing and annotation.</title>
        <authorList>
            <consortium name="The Broad Institute Genomics Platform"/>
            <consortium name="The Broad Institute Genome Sequencing Center for Infectious Disease"/>
            <person name="Wu L."/>
            <person name="Ma J."/>
        </authorList>
    </citation>
    <scope>NUCLEOTIDE SEQUENCE [LARGE SCALE GENOMIC DNA]</scope>
    <source>
        <strain evidence="4">CCM 7526</strain>
    </source>
</reference>
<comment type="caution">
    <text evidence="3">The sequence shown here is derived from an EMBL/GenBank/DDBJ whole genome shotgun (WGS) entry which is preliminary data.</text>
</comment>
<proteinExistence type="predicted"/>
<organism evidence="3 4">
    <name type="scientific">Actinoplanes sichuanensis</name>
    <dbReference type="NCBI Taxonomy" id="512349"/>
    <lineage>
        <taxon>Bacteria</taxon>
        <taxon>Bacillati</taxon>
        <taxon>Actinomycetota</taxon>
        <taxon>Actinomycetes</taxon>
        <taxon>Micromonosporales</taxon>
        <taxon>Micromonosporaceae</taxon>
        <taxon>Actinoplanes</taxon>
    </lineage>
</organism>
<protein>
    <submittedName>
        <fullName evidence="3">Uncharacterized protein</fullName>
    </submittedName>
</protein>
<keyword evidence="2" id="KW-0472">Membrane</keyword>
<keyword evidence="2" id="KW-1133">Transmembrane helix</keyword>
<keyword evidence="2" id="KW-0812">Transmembrane</keyword>
<dbReference type="Proteomes" id="UP001597183">
    <property type="component" value="Unassembled WGS sequence"/>
</dbReference>
<feature type="transmembrane region" description="Helical" evidence="2">
    <location>
        <begin position="247"/>
        <end position="268"/>
    </location>
</feature>
<gene>
    <name evidence="3" type="ORF">ACFQ5G_18040</name>
</gene>
<evidence type="ECO:0000313" key="3">
    <source>
        <dbReference type="EMBL" id="MFD1367260.1"/>
    </source>
</evidence>